<dbReference type="OMA" id="TRAMDII"/>
<organism evidence="2 3">
    <name type="scientific">Patiria miniata</name>
    <name type="common">Bat star</name>
    <name type="synonym">Asterina miniata</name>
    <dbReference type="NCBI Taxonomy" id="46514"/>
    <lineage>
        <taxon>Eukaryota</taxon>
        <taxon>Metazoa</taxon>
        <taxon>Echinodermata</taxon>
        <taxon>Eleutherozoa</taxon>
        <taxon>Asterozoa</taxon>
        <taxon>Asteroidea</taxon>
        <taxon>Valvatacea</taxon>
        <taxon>Valvatida</taxon>
        <taxon>Asterinidae</taxon>
        <taxon>Patiria</taxon>
    </lineage>
</organism>
<feature type="region of interest" description="Disordered" evidence="1">
    <location>
        <begin position="260"/>
        <end position="283"/>
    </location>
</feature>
<proteinExistence type="predicted"/>
<dbReference type="RefSeq" id="XP_038063842.1">
    <property type="nucleotide sequence ID" value="XM_038207914.1"/>
</dbReference>
<keyword evidence="3" id="KW-1185">Reference proteome</keyword>
<feature type="region of interest" description="Disordered" evidence="1">
    <location>
        <begin position="1"/>
        <end position="51"/>
    </location>
</feature>
<feature type="compositionally biased region" description="Polar residues" evidence="1">
    <location>
        <begin position="193"/>
        <end position="202"/>
    </location>
</feature>
<dbReference type="EnsemblMetazoa" id="XM_038207914.1">
    <property type="protein sequence ID" value="XP_038063842.1"/>
    <property type="gene ID" value="LOC119734417"/>
</dbReference>
<name>A0A914AJE4_PATMI</name>
<accession>A0A914AJE4</accession>
<dbReference type="AlphaFoldDB" id="A0A914AJE4"/>
<dbReference type="GeneID" id="119734417"/>
<reference evidence="2" key="1">
    <citation type="submission" date="2022-11" db="UniProtKB">
        <authorList>
            <consortium name="EnsemblMetazoa"/>
        </authorList>
    </citation>
    <scope>IDENTIFICATION</scope>
</reference>
<dbReference type="OrthoDB" id="10431205at2759"/>
<sequence>MGCIPSAVAVKDKSKVSPAPSPNTLRGDLISRDEARQRRNKGVAEHHAKANKVAQQTIAYNTMAEKELMSTTSTERSYRSGRAFLISATASTVAENNGSEQGSSSTVSDGANPFRSEQQGAATRNKNDGIIATSTKLPYAVPEEESPHQLHDLSDAKGHEVKLQNGGVKGQRSSQDVSLVEVSKTSDDRTQECENNGGNNSRSKTDVNIDEHEVKGQETILVSQTSQIDGDELEVEKPTRTVQFAADGTEDMIEIERGNVDEDERTKSTENGSVATAGCLPAG</sequence>
<evidence type="ECO:0000256" key="1">
    <source>
        <dbReference type="SAM" id="MobiDB-lite"/>
    </source>
</evidence>
<feature type="region of interest" description="Disordered" evidence="1">
    <location>
        <begin position="92"/>
        <end position="208"/>
    </location>
</feature>
<dbReference type="Proteomes" id="UP000887568">
    <property type="component" value="Unplaced"/>
</dbReference>
<evidence type="ECO:0000313" key="3">
    <source>
        <dbReference type="Proteomes" id="UP000887568"/>
    </source>
</evidence>
<feature type="compositionally biased region" description="Basic and acidic residues" evidence="1">
    <location>
        <begin position="29"/>
        <end position="48"/>
    </location>
</feature>
<feature type="compositionally biased region" description="Polar residues" evidence="1">
    <location>
        <begin position="92"/>
        <end position="124"/>
    </location>
</feature>
<protein>
    <submittedName>
        <fullName evidence="2">Uncharacterized protein</fullName>
    </submittedName>
</protein>
<feature type="compositionally biased region" description="Basic and acidic residues" evidence="1">
    <location>
        <begin position="145"/>
        <end position="162"/>
    </location>
</feature>
<evidence type="ECO:0000313" key="2">
    <source>
        <dbReference type="EnsemblMetazoa" id="XP_038063842.1"/>
    </source>
</evidence>